<feature type="transmembrane region" description="Helical" evidence="2">
    <location>
        <begin position="178"/>
        <end position="197"/>
    </location>
</feature>
<gene>
    <name evidence="3" type="ORF">KDL01_29310</name>
</gene>
<feature type="compositionally biased region" description="Pro residues" evidence="1">
    <location>
        <begin position="302"/>
        <end position="313"/>
    </location>
</feature>
<evidence type="ECO:0000313" key="4">
    <source>
        <dbReference type="Proteomes" id="UP000675781"/>
    </source>
</evidence>
<name>A0A941EYJ2_9ACTN</name>
<dbReference type="Pfam" id="PF09490">
    <property type="entry name" value="CbtA"/>
    <property type="match status" value="1"/>
</dbReference>
<dbReference type="AlphaFoldDB" id="A0A941EYJ2"/>
<feature type="transmembrane region" description="Helical" evidence="2">
    <location>
        <begin position="146"/>
        <end position="166"/>
    </location>
</feature>
<dbReference type="RefSeq" id="WP_212531881.1">
    <property type="nucleotide sequence ID" value="NZ_JAGSOG010000202.1"/>
</dbReference>
<dbReference type="InterPro" id="IPR012666">
    <property type="entry name" value="CbtA_put"/>
</dbReference>
<keyword evidence="2" id="KW-1133">Transmembrane helix</keyword>
<accession>A0A941EYJ2</accession>
<comment type="caution">
    <text evidence="3">The sequence shown here is derived from an EMBL/GenBank/DDBJ whole genome shotgun (WGS) entry which is preliminary data.</text>
</comment>
<proteinExistence type="predicted"/>
<keyword evidence="2" id="KW-0812">Transmembrane</keyword>
<keyword evidence="2" id="KW-0472">Membrane</keyword>
<evidence type="ECO:0000256" key="1">
    <source>
        <dbReference type="SAM" id="MobiDB-lite"/>
    </source>
</evidence>
<keyword evidence="4" id="KW-1185">Reference proteome</keyword>
<feature type="transmembrane region" description="Helical" evidence="2">
    <location>
        <begin position="108"/>
        <end position="126"/>
    </location>
</feature>
<feature type="region of interest" description="Disordered" evidence="1">
    <location>
        <begin position="292"/>
        <end position="313"/>
    </location>
</feature>
<feature type="transmembrane region" description="Helical" evidence="2">
    <location>
        <begin position="75"/>
        <end position="96"/>
    </location>
</feature>
<dbReference type="Proteomes" id="UP000675781">
    <property type="component" value="Unassembled WGS sequence"/>
</dbReference>
<dbReference type="EMBL" id="JAGSOG010000202">
    <property type="protein sequence ID" value="MBR7837414.1"/>
    <property type="molecule type" value="Genomic_DNA"/>
</dbReference>
<sequence length="313" mass="33431">MEIRTILRGAGAGAIAGVLAFVFARIFAEPVINKAIDYESGRDDVLAALNKAAGRTVAPDGPEIFSRGIQSTVGIATGLIAFSAAMGALLAVAYLVMHGRFRIRPRALVWMLAAYGFFGVFLLPYVKYPANPPAIGHTFTIVQRGHLYLVMVAASLILLAAAVVLARRLARRYTMTTAVVISAVAFLVGYGVLIGLLPSLGDLSANVAATNQFGYARAATETPQPIVNILSTPITVGGVTYQPGQLVYPGFDADVLWKFRWYSLLNQVLIWTTIALVFGALLERFLAAGGRQKKNKRAETPTPAPTEEPVPTA</sequence>
<feature type="transmembrane region" description="Helical" evidence="2">
    <location>
        <begin position="268"/>
        <end position="287"/>
    </location>
</feature>
<evidence type="ECO:0000256" key="2">
    <source>
        <dbReference type="SAM" id="Phobius"/>
    </source>
</evidence>
<evidence type="ECO:0000313" key="3">
    <source>
        <dbReference type="EMBL" id="MBR7837414.1"/>
    </source>
</evidence>
<protein>
    <submittedName>
        <fullName evidence="3">CbtA family protein</fullName>
    </submittedName>
</protein>
<reference evidence="3" key="1">
    <citation type="submission" date="2021-04" db="EMBL/GenBank/DDBJ databases">
        <title>Genome based classification of Actinospica acidithermotolerans sp. nov., an actinobacterium isolated from an Indonesian hot spring.</title>
        <authorList>
            <person name="Kusuma A.B."/>
            <person name="Putra K.E."/>
            <person name="Nafisah S."/>
            <person name="Loh J."/>
            <person name="Nouioui I."/>
            <person name="Goodfellow M."/>
        </authorList>
    </citation>
    <scope>NUCLEOTIDE SEQUENCE</scope>
    <source>
        <strain evidence="3">CSCA 57</strain>
    </source>
</reference>
<organism evidence="3 4">
    <name type="scientific">Actinospica durhamensis</name>
    <dbReference type="NCBI Taxonomy" id="1508375"/>
    <lineage>
        <taxon>Bacteria</taxon>
        <taxon>Bacillati</taxon>
        <taxon>Actinomycetota</taxon>
        <taxon>Actinomycetes</taxon>
        <taxon>Catenulisporales</taxon>
        <taxon>Actinospicaceae</taxon>
        <taxon>Actinospica</taxon>
    </lineage>
</organism>